<name>L0G3M1_ECHVK</name>
<dbReference type="AlphaFoldDB" id="L0G3M1"/>
<gene>
    <name evidence="1" type="ordered locus">Echvi_3701</name>
</gene>
<dbReference type="EMBL" id="CP003346">
    <property type="protein sequence ID" value="AGA79913.1"/>
    <property type="molecule type" value="Genomic_DNA"/>
</dbReference>
<keyword evidence="2" id="KW-1185">Reference proteome</keyword>
<protein>
    <submittedName>
        <fullName evidence="1">Uncharacterized protein</fullName>
    </submittedName>
</protein>
<dbReference type="STRING" id="926556.Echvi_3701"/>
<evidence type="ECO:0000313" key="2">
    <source>
        <dbReference type="Proteomes" id="UP000010796"/>
    </source>
</evidence>
<evidence type="ECO:0000313" key="1">
    <source>
        <dbReference type="EMBL" id="AGA79913.1"/>
    </source>
</evidence>
<proteinExistence type="predicted"/>
<dbReference type="HOGENOM" id="CLU_3152173_0_0_10"/>
<accession>L0G3M1</accession>
<dbReference type="KEGG" id="evi:Echvi_3701"/>
<sequence>MKGPVSAFAMEYKGGKPPSPDASISYVTLMKGSLPKRVIGIIAENQIS</sequence>
<organism evidence="1 2">
    <name type="scientific">Echinicola vietnamensis (strain DSM 17526 / LMG 23754 / KMM 6221)</name>
    <dbReference type="NCBI Taxonomy" id="926556"/>
    <lineage>
        <taxon>Bacteria</taxon>
        <taxon>Pseudomonadati</taxon>
        <taxon>Bacteroidota</taxon>
        <taxon>Cytophagia</taxon>
        <taxon>Cytophagales</taxon>
        <taxon>Cyclobacteriaceae</taxon>
        <taxon>Echinicola</taxon>
    </lineage>
</organism>
<reference evidence="2" key="1">
    <citation type="submission" date="2012-02" db="EMBL/GenBank/DDBJ databases">
        <title>The complete genome of Echinicola vietnamensis DSM 17526.</title>
        <authorList>
            <person name="Lucas S."/>
            <person name="Copeland A."/>
            <person name="Lapidus A."/>
            <person name="Glavina del Rio T."/>
            <person name="Dalin E."/>
            <person name="Tice H."/>
            <person name="Bruce D."/>
            <person name="Goodwin L."/>
            <person name="Pitluck S."/>
            <person name="Peters L."/>
            <person name="Ovchinnikova G."/>
            <person name="Teshima H."/>
            <person name="Kyrpides N."/>
            <person name="Mavromatis K."/>
            <person name="Ivanova N."/>
            <person name="Brettin T."/>
            <person name="Detter J.C."/>
            <person name="Han C."/>
            <person name="Larimer F."/>
            <person name="Land M."/>
            <person name="Hauser L."/>
            <person name="Markowitz V."/>
            <person name="Cheng J.-F."/>
            <person name="Hugenholtz P."/>
            <person name="Woyke T."/>
            <person name="Wu D."/>
            <person name="Brambilla E."/>
            <person name="Klenk H.-P."/>
            <person name="Eisen J.A."/>
        </authorList>
    </citation>
    <scope>NUCLEOTIDE SEQUENCE [LARGE SCALE GENOMIC DNA]</scope>
    <source>
        <strain evidence="2">DSM 17526 / LMG 23754 / KMM 6221</strain>
    </source>
</reference>
<dbReference type="Proteomes" id="UP000010796">
    <property type="component" value="Chromosome"/>
</dbReference>